<sequence length="145" mass="16082">MATLYSYDLQGKKDSFADWISNISPTDTFIVTGSKKEATPQPRYKWQIDALDKVVYDLASVESILEGADFNPSATPVIKVRSTEEKDGITQIFKKTFTISDSALAVATHGRASELKYQLEKAAKELKNVMEVVFSSKQLKRPASA</sequence>
<evidence type="ECO:0000313" key="1">
    <source>
        <dbReference type="EMBL" id="MCS5737210.1"/>
    </source>
</evidence>
<proteinExistence type="predicted"/>
<keyword evidence="2" id="KW-1185">Reference proteome</keyword>
<dbReference type="Proteomes" id="UP001165586">
    <property type="component" value="Unassembled WGS sequence"/>
</dbReference>
<dbReference type="Pfam" id="PF17236">
    <property type="entry name" value="SU10_MCP"/>
    <property type="match status" value="1"/>
</dbReference>
<dbReference type="EMBL" id="JANLCJ010000505">
    <property type="protein sequence ID" value="MCS5737210.1"/>
    <property type="molecule type" value="Genomic_DNA"/>
</dbReference>
<dbReference type="RefSeq" id="WP_259543547.1">
    <property type="nucleotide sequence ID" value="NZ_JANLCJ010000505.1"/>
</dbReference>
<organism evidence="1 2">
    <name type="scientific">Herbiconiux daphne</name>
    <dbReference type="NCBI Taxonomy" id="2970914"/>
    <lineage>
        <taxon>Bacteria</taxon>
        <taxon>Bacillati</taxon>
        <taxon>Actinomycetota</taxon>
        <taxon>Actinomycetes</taxon>
        <taxon>Micrococcales</taxon>
        <taxon>Microbacteriaceae</taxon>
        <taxon>Herbiconiux</taxon>
    </lineage>
</organism>
<accession>A0ABT2HB84</accession>
<dbReference type="InterPro" id="IPR035198">
    <property type="entry name" value="SU10_MCP"/>
</dbReference>
<evidence type="ECO:0000313" key="2">
    <source>
        <dbReference type="Proteomes" id="UP001165586"/>
    </source>
</evidence>
<gene>
    <name evidence="1" type="ORF">N1032_26125</name>
</gene>
<reference evidence="1" key="1">
    <citation type="submission" date="2022-08" db="EMBL/GenBank/DDBJ databases">
        <authorList>
            <person name="Deng Y."/>
            <person name="Han X.-F."/>
            <person name="Zhang Y.-Q."/>
        </authorList>
    </citation>
    <scope>NUCLEOTIDE SEQUENCE</scope>
    <source>
        <strain evidence="1">CPCC 203386</strain>
    </source>
</reference>
<protein>
    <submittedName>
        <fullName evidence="1">DUF5309 domain-containing protein</fullName>
    </submittedName>
</protein>
<feature type="non-terminal residue" evidence="1">
    <location>
        <position position="145"/>
    </location>
</feature>
<comment type="caution">
    <text evidence="1">The sequence shown here is derived from an EMBL/GenBank/DDBJ whole genome shotgun (WGS) entry which is preliminary data.</text>
</comment>
<name>A0ABT2HB84_9MICO</name>